<evidence type="ECO:0000313" key="1">
    <source>
        <dbReference type="EMBL" id="MXQ66495.1"/>
    </source>
</evidence>
<sequence length="103" mass="11042">MTDGDRGRAVQAGPEDAARLVRLREEIQGRLEELALIHARLVGRRLDPTTVRKFVPVNTKEELSGGYHHIEIVGDGAGCAIYCDSGEVIAESPCGQAGDNPCS</sequence>
<gene>
    <name evidence="1" type="ORF">GQ466_20980</name>
</gene>
<evidence type="ECO:0000313" key="2">
    <source>
        <dbReference type="Proteomes" id="UP000431901"/>
    </source>
</evidence>
<organism evidence="1 2">
    <name type="scientific">Actinomadura rayongensis</name>
    <dbReference type="NCBI Taxonomy" id="1429076"/>
    <lineage>
        <taxon>Bacteria</taxon>
        <taxon>Bacillati</taxon>
        <taxon>Actinomycetota</taxon>
        <taxon>Actinomycetes</taxon>
        <taxon>Streptosporangiales</taxon>
        <taxon>Thermomonosporaceae</taxon>
        <taxon>Actinomadura</taxon>
    </lineage>
</organism>
<reference evidence="1 2" key="1">
    <citation type="submission" date="2019-12" db="EMBL/GenBank/DDBJ databases">
        <title>Nocardia macrotermitis sp. nov. and Nocardia aurantia sp. nov., isolated from the gut of the fungus growing-termite Macrotermes natalensis.</title>
        <authorList>
            <person name="Christine B."/>
            <person name="Rene B."/>
        </authorList>
    </citation>
    <scope>NUCLEOTIDE SEQUENCE [LARGE SCALE GENOMIC DNA]</scope>
    <source>
        <strain evidence="1 2">DSM 102126</strain>
    </source>
</reference>
<dbReference type="OrthoDB" id="9429543at2"/>
<comment type="caution">
    <text evidence="1">The sequence shown here is derived from an EMBL/GenBank/DDBJ whole genome shotgun (WGS) entry which is preliminary data.</text>
</comment>
<dbReference type="EMBL" id="WUTW01000004">
    <property type="protein sequence ID" value="MXQ66495.1"/>
    <property type="molecule type" value="Genomic_DNA"/>
</dbReference>
<name>A0A6I4WE10_9ACTN</name>
<keyword evidence="2" id="KW-1185">Reference proteome</keyword>
<protein>
    <submittedName>
        <fullName evidence="1">Uncharacterized protein</fullName>
    </submittedName>
</protein>
<dbReference type="RefSeq" id="WP_161104686.1">
    <property type="nucleotide sequence ID" value="NZ_JBHLYI010000007.1"/>
</dbReference>
<dbReference type="Proteomes" id="UP000431901">
    <property type="component" value="Unassembled WGS sequence"/>
</dbReference>
<dbReference type="AlphaFoldDB" id="A0A6I4WE10"/>
<proteinExistence type="predicted"/>
<accession>A0A6I4WE10</accession>